<dbReference type="Proteomes" id="UP000621492">
    <property type="component" value="Unassembled WGS sequence"/>
</dbReference>
<evidence type="ECO:0000256" key="5">
    <source>
        <dbReference type="PROSITE-ProRule" id="PRU00560"/>
    </source>
</evidence>
<dbReference type="PROSITE" id="PS51198">
    <property type="entry name" value="UVRD_HELICASE_ATP_BIND"/>
    <property type="match status" value="1"/>
</dbReference>
<gene>
    <name evidence="7" type="primary">helD</name>
    <name evidence="7" type="ORF">GCM10011409_26450</name>
</gene>
<reference evidence="7" key="1">
    <citation type="journal article" date="2014" name="Int. J. Syst. Evol. Microbiol.">
        <title>Complete genome sequence of Corynebacterium casei LMG S-19264T (=DSM 44701T), isolated from a smear-ripened cheese.</title>
        <authorList>
            <consortium name="US DOE Joint Genome Institute (JGI-PGF)"/>
            <person name="Walter F."/>
            <person name="Albersmeier A."/>
            <person name="Kalinowski J."/>
            <person name="Ruckert C."/>
        </authorList>
    </citation>
    <scope>NUCLEOTIDE SEQUENCE</scope>
    <source>
        <strain evidence="7">CGMCC 1.15454</strain>
    </source>
</reference>
<sequence length="772" mass="89060">MGVKNQSREAEQQRVDTVILEIKAKEKELYTKASGLKESVINLRKNFWEDVTVNLDEPDDVIETQASIKQQAELLSERERFHGKIGEELKTLKRLENSPYFGRIDFLEAGQTESEPIYIGIASLMDKHDENFLVYDWRAPISSLYYDFSPGKAKYETIEGTICGEMTLKRQFIIRNGLLKGMFDTGITIGDQLLQQALGNNASTSMKSIVATIQREQNKIIRDEKSKCLIVQGVAGSGKTSAALQRVAYLMYRYRETLHAENIVLLSPNPLFSSYVSNVLPELGEANIRQITFQEYLEAKMTDKLVVESPFQQMEYSLTEENDEACTVRRKSIDYKSSLTFKSDLDEFISQLQNEGLLFRNITFRKQVIIAKEEIRDYFYSLDNSISIPNKMELVAKWLLAKIRKTERKERKKDWVMDEIELLSKEDFLHVYKELQKQEHIDDSGREEEYLRRKVTARAFAGIKKRVKRLDFVNVLATYRAFFKMWDPKNAPDEWEKICAQTAVDLSRKYITWEDAAPYLYVKERLIGEHSDRSVRHLFIDEAQDYTPFQFAYIRHIFPYASMTLLGDVNQAIFTHTMQGSPLIPSNLEEGVEKIEKITLTKSYRSTKQIVEFTKHFAPGGEMIEPFNREGNKPELIELGDQAGIKGQLNRKINELKAAGHETIAIITKTQEKSDTIYDMLKEDLSIVQINEESRSFQKGILVLPVYLAKGIEFDAVIIPDASFVSYHLESDRTLFYTACTRAMHELVLMTDGNKSPFIMESPKDKYDVRAI</sequence>
<dbReference type="InterPro" id="IPR000212">
    <property type="entry name" value="DNA_helicase_UvrD/REP"/>
</dbReference>
<dbReference type="PANTHER" id="PTHR11070">
    <property type="entry name" value="UVRD / RECB / PCRA DNA HELICASE FAMILY MEMBER"/>
    <property type="match status" value="1"/>
</dbReference>
<keyword evidence="2 5" id="KW-0378">Hydrolase</keyword>
<reference evidence="7" key="2">
    <citation type="submission" date="2020-09" db="EMBL/GenBank/DDBJ databases">
        <authorList>
            <person name="Sun Q."/>
            <person name="Zhou Y."/>
        </authorList>
    </citation>
    <scope>NUCLEOTIDE SEQUENCE</scope>
    <source>
        <strain evidence="7">CGMCC 1.15454</strain>
    </source>
</reference>
<accession>A0A9W5TZ00</accession>
<dbReference type="EMBL" id="BMJD01000021">
    <property type="protein sequence ID" value="GGB47667.1"/>
    <property type="molecule type" value="Genomic_DNA"/>
</dbReference>
<evidence type="ECO:0000256" key="1">
    <source>
        <dbReference type="ARBA" id="ARBA00022741"/>
    </source>
</evidence>
<protein>
    <submittedName>
        <fullName evidence="7">Helicase IV</fullName>
    </submittedName>
</protein>
<evidence type="ECO:0000313" key="7">
    <source>
        <dbReference type="EMBL" id="GGB47667.1"/>
    </source>
</evidence>
<dbReference type="Gene3D" id="3.40.50.300">
    <property type="entry name" value="P-loop containing nucleotide triphosphate hydrolases"/>
    <property type="match status" value="2"/>
</dbReference>
<evidence type="ECO:0000256" key="4">
    <source>
        <dbReference type="ARBA" id="ARBA00022840"/>
    </source>
</evidence>
<dbReference type="GO" id="GO:0005524">
    <property type="term" value="F:ATP binding"/>
    <property type="evidence" value="ECO:0007669"/>
    <property type="project" value="UniProtKB-UniRule"/>
</dbReference>
<keyword evidence="4 5" id="KW-0067">ATP-binding</keyword>
<proteinExistence type="predicted"/>
<keyword evidence="1 5" id="KW-0547">Nucleotide-binding</keyword>
<feature type="domain" description="UvrD-like helicase ATP-binding" evidence="6">
    <location>
        <begin position="212"/>
        <end position="607"/>
    </location>
</feature>
<name>A0A9W5TZ00_9BACI</name>
<dbReference type="GO" id="GO:0003677">
    <property type="term" value="F:DNA binding"/>
    <property type="evidence" value="ECO:0007669"/>
    <property type="project" value="InterPro"/>
</dbReference>
<dbReference type="PANTHER" id="PTHR11070:SF17">
    <property type="entry name" value="DNA HELICASE IV"/>
    <property type="match status" value="1"/>
</dbReference>
<dbReference type="GO" id="GO:0005829">
    <property type="term" value="C:cytosol"/>
    <property type="evidence" value="ECO:0007669"/>
    <property type="project" value="TreeGrafter"/>
</dbReference>
<dbReference type="AlphaFoldDB" id="A0A9W5TZ00"/>
<keyword evidence="8" id="KW-1185">Reference proteome</keyword>
<dbReference type="GO" id="GO:0016787">
    <property type="term" value="F:hydrolase activity"/>
    <property type="evidence" value="ECO:0007669"/>
    <property type="project" value="UniProtKB-UniRule"/>
</dbReference>
<dbReference type="GO" id="GO:0043138">
    <property type="term" value="F:3'-5' DNA helicase activity"/>
    <property type="evidence" value="ECO:0007669"/>
    <property type="project" value="TreeGrafter"/>
</dbReference>
<dbReference type="InterPro" id="IPR027785">
    <property type="entry name" value="UvrD-like_helicase_C"/>
</dbReference>
<keyword evidence="3 5" id="KW-0347">Helicase</keyword>
<evidence type="ECO:0000256" key="2">
    <source>
        <dbReference type="ARBA" id="ARBA00022801"/>
    </source>
</evidence>
<dbReference type="RefSeq" id="WP_188725322.1">
    <property type="nucleotide sequence ID" value="NZ_BMJD01000021.1"/>
</dbReference>
<evidence type="ECO:0000256" key="3">
    <source>
        <dbReference type="ARBA" id="ARBA00022806"/>
    </source>
</evidence>
<dbReference type="InterPro" id="IPR014016">
    <property type="entry name" value="UvrD-like_ATP-bd"/>
</dbReference>
<dbReference type="GO" id="GO:0000725">
    <property type="term" value="P:recombinational repair"/>
    <property type="evidence" value="ECO:0007669"/>
    <property type="project" value="TreeGrafter"/>
</dbReference>
<dbReference type="Pfam" id="PF13538">
    <property type="entry name" value="UvrD_C_2"/>
    <property type="match status" value="1"/>
</dbReference>
<dbReference type="SUPFAM" id="SSF52540">
    <property type="entry name" value="P-loop containing nucleoside triphosphate hydrolases"/>
    <property type="match status" value="1"/>
</dbReference>
<dbReference type="Pfam" id="PF00580">
    <property type="entry name" value="UvrD-helicase"/>
    <property type="match status" value="1"/>
</dbReference>
<dbReference type="InterPro" id="IPR027417">
    <property type="entry name" value="P-loop_NTPase"/>
</dbReference>
<evidence type="ECO:0000313" key="8">
    <source>
        <dbReference type="Proteomes" id="UP000621492"/>
    </source>
</evidence>
<dbReference type="NCBIfam" id="NF041464">
    <property type="entry name" value="HelD_BACSU"/>
    <property type="match status" value="1"/>
</dbReference>
<dbReference type="InterPro" id="IPR048228">
    <property type="entry name" value="HelD_bacillota"/>
</dbReference>
<comment type="caution">
    <text evidence="7">The sequence shown here is derived from an EMBL/GenBank/DDBJ whole genome shotgun (WGS) entry which is preliminary data.</text>
</comment>
<evidence type="ECO:0000259" key="6">
    <source>
        <dbReference type="PROSITE" id="PS51198"/>
    </source>
</evidence>
<feature type="binding site" evidence="5">
    <location>
        <begin position="233"/>
        <end position="240"/>
    </location>
    <ligand>
        <name>ATP</name>
        <dbReference type="ChEBI" id="CHEBI:30616"/>
    </ligand>
</feature>
<organism evidence="7 8">
    <name type="scientific">Lentibacillus populi</name>
    <dbReference type="NCBI Taxonomy" id="1827502"/>
    <lineage>
        <taxon>Bacteria</taxon>
        <taxon>Bacillati</taxon>
        <taxon>Bacillota</taxon>
        <taxon>Bacilli</taxon>
        <taxon>Bacillales</taxon>
        <taxon>Bacillaceae</taxon>
        <taxon>Lentibacillus</taxon>
    </lineage>
</organism>